<accession>A0A5B7ESK9</accession>
<sequence length="125" mass="14212">MQLGRVQHVLDFHPATPTRPRVYRSVKLAGHTSALQASTSYRLCQGLKVDPSLHHAGRTTTTTEADWQEQGPHFFFFFSLSQSNKLLMGKNVGMILDRGRKECIRWEIARPWHLGPDYGAKHDKG</sequence>
<organism evidence="1 2">
    <name type="scientific">Portunus trituberculatus</name>
    <name type="common">Swimming crab</name>
    <name type="synonym">Neptunus trituberculatus</name>
    <dbReference type="NCBI Taxonomy" id="210409"/>
    <lineage>
        <taxon>Eukaryota</taxon>
        <taxon>Metazoa</taxon>
        <taxon>Ecdysozoa</taxon>
        <taxon>Arthropoda</taxon>
        <taxon>Crustacea</taxon>
        <taxon>Multicrustacea</taxon>
        <taxon>Malacostraca</taxon>
        <taxon>Eumalacostraca</taxon>
        <taxon>Eucarida</taxon>
        <taxon>Decapoda</taxon>
        <taxon>Pleocyemata</taxon>
        <taxon>Brachyura</taxon>
        <taxon>Eubrachyura</taxon>
        <taxon>Portunoidea</taxon>
        <taxon>Portunidae</taxon>
        <taxon>Portuninae</taxon>
        <taxon>Portunus</taxon>
    </lineage>
</organism>
<evidence type="ECO:0000313" key="2">
    <source>
        <dbReference type="Proteomes" id="UP000324222"/>
    </source>
</evidence>
<dbReference type="AlphaFoldDB" id="A0A5B7ESK9"/>
<comment type="caution">
    <text evidence="1">The sequence shown here is derived from an EMBL/GenBank/DDBJ whole genome shotgun (WGS) entry which is preliminary data.</text>
</comment>
<reference evidence="1 2" key="1">
    <citation type="submission" date="2019-05" db="EMBL/GenBank/DDBJ databases">
        <title>Another draft genome of Portunus trituberculatus and its Hox gene families provides insights of decapod evolution.</title>
        <authorList>
            <person name="Jeong J.-H."/>
            <person name="Song I."/>
            <person name="Kim S."/>
            <person name="Choi T."/>
            <person name="Kim D."/>
            <person name="Ryu S."/>
            <person name="Kim W."/>
        </authorList>
    </citation>
    <scope>NUCLEOTIDE SEQUENCE [LARGE SCALE GENOMIC DNA]</scope>
    <source>
        <tissue evidence="1">Muscle</tissue>
    </source>
</reference>
<keyword evidence="2" id="KW-1185">Reference proteome</keyword>
<proteinExistence type="predicted"/>
<evidence type="ECO:0000313" key="1">
    <source>
        <dbReference type="EMBL" id="MPC37810.1"/>
    </source>
</evidence>
<gene>
    <name evidence="1" type="ORF">E2C01_031303</name>
</gene>
<dbReference type="Proteomes" id="UP000324222">
    <property type="component" value="Unassembled WGS sequence"/>
</dbReference>
<protein>
    <submittedName>
        <fullName evidence="1">Uncharacterized protein</fullName>
    </submittedName>
</protein>
<name>A0A5B7ESK9_PORTR</name>
<dbReference type="EMBL" id="VSRR010003891">
    <property type="protein sequence ID" value="MPC37810.1"/>
    <property type="molecule type" value="Genomic_DNA"/>
</dbReference>